<feature type="transmembrane region" description="Helical" evidence="8">
    <location>
        <begin position="462"/>
        <end position="480"/>
    </location>
</feature>
<dbReference type="AlphaFoldDB" id="A0A4P2VVM9"/>
<keyword evidence="7 8" id="KW-0472">Membrane</keyword>
<keyword evidence="5 8" id="KW-0812">Transmembrane</keyword>
<dbReference type="Gene3D" id="3.30.70.1440">
    <property type="entry name" value="Multidrug efflux transporter AcrB pore domain"/>
    <property type="match status" value="1"/>
</dbReference>
<keyword evidence="10" id="KW-1185">Reference proteome</keyword>
<dbReference type="Pfam" id="PF00873">
    <property type="entry name" value="ACR_tran"/>
    <property type="match status" value="1"/>
</dbReference>
<feature type="transmembrane region" description="Helical" evidence="8">
    <location>
        <begin position="874"/>
        <end position="898"/>
    </location>
</feature>
<feature type="transmembrane region" description="Helical" evidence="8">
    <location>
        <begin position="945"/>
        <end position="966"/>
    </location>
</feature>
<dbReference type="Gene3D" id="3.30.70.1320">
    <property type="entry name" value="Multidrug efflux transporter AcrB pore domain like"/>
    <property type="match status" value="1"/>
</dbReference>
<dbReference type="PANTHER" id="PTHR32063">
    <property type="match status" value="1"/>
</dbReference>
<gene>
    <name evidence="9" type="ORF">JCM31447_14150</name>
</gene>
<evidence type="ECO:0000256" key="6">
    <source>
        <dbReference type="ARBA" id="ARBA00022989"/>
    </source>
</evidence>
<feature type="transmembrane region" description="Helical" evidence="8">
    <location>
        <begin position="847"/>
        <end position="867"/>
    </location>
</feature>
<feature type="transmembrane region" description="Helical" evidence="8">
    <location>
        <begin position="904"/>
        <end position="924"/>
    </location>
</feature>
<dbReference type="Gene3D" id="3.30.2090.10">
    <property type="entry name" value="Multidrug efflux transporter AcrB TolC docking domain, DN and DC subdomains"/>
    <property type="match status" value="2"/>
</dbReference>
<evidence type="ECO:0000256" key="3">
    <source>
        <dbReference type="ARBA" id="ARBA00022475"/>
    </source>
</evidence>
<evidence type="ECO:0000256" key="7">
    <source>
        <dbReference type="ARBA" id="ARBA00023136"/>
    </source>
</evidence>
<feature type="transmembrane region" description="Helical" evidence="8">
    <location>
        <begin position="525"/>
        <end position="544"/>
    </location>
</feature>
<keyword evidence="2" id="KW-0813">Transport</keyword>
<feature type="transmembrane region" description="Helical" evidence="8">
    <location>
        <begin position="430"/>
        <end position="450"/>
    </location>
</feature>
<keyword evidence="6 8" id="KW-1133">Transmembrane helix</keyword>
<dbReference type="Proteomes" id="UP000291236">
    <property type="component" value="Chromosome"/>
</dbReference>
<feature type="transmembrane region" description="Helical" evidence="8">
    <location>
        <begin position="978"/>
        <end position="1004"/>
    </location>
</feature>
<dbReference type="FunFam" id="1.20.1640.10:FF:000001">
    <property type="entry name" value="Efflux pump membrane transporter"/>
    <property type="match status" value="1"/>
</dbReference>
<evidence type="ECO:0000256" key="5">
    <source>
        <dbReference type="ARBA" id="ARBA00022692"/>
    </source>
</evidence>
<feature type="transmembrane region" description="Helical" evidence="8">
    <location>
        <begin position="333"/>
        <end position="352"/>
    </location>
</feature>
<feature type="transmembrane region" description="Helical" evidence="8">
    <location>
        <begin position="385"/>
        <end position="409"/>
    </location>
</feature>
<keyword evidence="4" id="KW-0997">Cell inner membrane</keyword>
<dbReference type="SUPFAM" id="SSF82866">
    <property type="entry name" value="Multidrug efflux transporter AcrB transmembrane domain"/>
    <property type="match status" value="2"/>
</dbReference>
<dbReference type="Gene3D" id="1.20.1640.10">
    <property type="entry name" value="Multidrug efflux transporter AcrB transmembrane domain"/>
    <property type="match status" value="2"/>
</dbReference>
<dbReference type="KEGG" id="sbf:JCM31447_14150"/>
<sequence length="1021" mass="111395">MKFTDIFIQRPVLATVVSLLIFIIGLKSVFNLDVRQYPKVENTVVTVTTTYPGANAQLMQGFITQPLQTSIASADGIDYINSSSSQGVSTIQAHLKLNFNSATAFADILAKVNAVSGQLPREANSPVITKTTGSSIALLYISYSSDKISSQQIYDVLTRIVQPNIQSVSGVASADILGGNPFAMRIWLQPDKMAALNITADDVNKALTSNSYLSAAGQLKGQYTITNIKAETDLHSVEEFNNLVIKETKGKLIRMRNVAEVELGSENYSSSVTFNGKKGVFIGVNSVPTANPLTVVQDVRKVLPDILKSLPPSLNQVVVYDSTEFISASIKDVIKTLGEATIIVIIVIFLFLGSLRSVIIPIVTIPLSLVGVCSIMFLLGYTINLLTLLSMVLAIGLVVDDAIVVLENIQRHLEEGKSAFDSALLGAKEIALPVITMTITLSAVYAPIGLMGGLTGALFKEFALTLAASVIVSGVIALTLSPMMCSKILKTEDTSKGFAHWIDVKFTELQNFYEKKLKSVLNFRPVVLIFGGVVLVSVFFLFILTPKQLAPQEDQGFLLTIATAPKYANIRYLEKYTEQINNIFSKYPERAAHFIANGRGSETDAFSGFVFKPWSDRNRSATELQTIIQNDLNEISGIKAFIFSLPDLPTGSSGFPVQMVLKSTDNYTNIYLVMEELKALAKKSGLFIVVDSDLSFETPQLNIEIDKSKAADVNISMQQIGQQLSTFLGGNYTNLFSMDGRSYKIIPQLADNDRYNPSDLKKTYIKSNSGSFVPLSNFINFNISSEPNSLNQFQQLNSATFSAVMMPGQTSSTGLAFLKKEANRIMPYGMSYDFSGDSRTEQQEGNALILTFGFALVIIFLVLSAQFESFRDPLIIMISVPMAICGALIPLNLGFATINIYTEIGLITLIGLITKHGILMVEFANQLRHENNYDIRKAIEKAASIRLRPILMTTAAMVLAVIPLIIASGAGAASRHDIGIVIASGLTIGTLFTLFVVPTMYTYLAKPNLHLKKHKKENEEA</sequence>
<accession>A0A4P2VVM9</accession>
<dbReference type="InterPro" id="IPR001036">
    <property type="entry name" value="Acrflvin-R"/>
</dbReference>
<proteinExistence type="predicted"/>
<evidence type="ECO:0000256" key="2">
    <source>
        <dbReference type="ARBA" id="ARBA00022448"/>
    </source>
</evidence>
<dbReference type="InterPro" id="IPR027463">
    <property type="entry name" value="AcrB_DN_DC_subdom"/>
</dbReference>
<feature type="transmembrane region" description="Helical" evidence="8">
    <location>
        <begin position="12"/>
        <end position="30"/>
    </location>
</feature>
<dbReference type="GO" id="GO:0042910">
    <property type="term" value="F:xenobiotic transmembrane transporter activity"/>
    <property type="evidence" value="ECO:0007669"/>
    <property type="project" value="TreeGrafter"/>
</dbReference>
<organism evidence="9 10">
    <name type="scientific">Fluviispira sanaruensis</name>
    <dbReference type="NCBI Taxonomy" id="2493639"/>
    <lineage>
        <taxon>Bacteria</taxon>
        <taxon>Pseudomonadati</taxon>
        <taxon>Bdellovibrionota</taxon>
        <taxon>Oligoflexia</taxon>
        <taxon>Silvanigrellales</taxon>
        <taxon>Silvanigrellaceae</taxon>
        <taxon>Fluviispira</taxon>
    </lineage>
</organism>
<comment type="subcellular location">
    <subcellularLocation>
        <location evidence="1">Cell inner membrane</location>
        <topology evidence="1">Multi-pass membrane protein</topology>
    </subcellularLocation>
</comment>
<dbReference type="EMBL" id="AP019368">
    <property type="protein sequence ID" value="BBH52972.1"/>
    <property type="molecule type" value="Genomic_DNA"/>
</dbReference>
<name>A0A4P2VVM9_FLUSA</name>
<dbReference type="GO" id="GO:0005886">
    <property type="term" value="C:plasma membrane"/>
    <property type="evidence" value="ECO:0007669"/>
    <property type="project" value="UniProtKB-SubCell"/>
</dbReference>
<dbReference type="RefSeq" id="WP_130607928.1">
    <property type="nucleotide sequence ID" value="NZ_AP019368.1"/>
</dbReference>
<reference evidence="9 10" key="1">
    <citation type="submission" date="2018-12" db="EMBL/GenBank/DDBJ databases">
        <title>Rubrispira sanarue gen. nov., sp., nov., a member of the order Silvanigrellales, isolated from a brackish lake in Hamamatsu Japan.</title>
        <authorList>
            <person name="Maejima Y."/>
            <person name="Iino T."/>
            <person name="Muraguchi Y."/>
            <person name="Fukuda K."/>
            <person name="Nojiri H."/>
            <person name="Ohkuma M."/>
            <person name="Moriuchi R."/>
            <person name="Dohra H."/>
            <person name="Kimbara K."/>
            <person name="Shintani M."/>
        </authorList>
    </citation>
    <scope>NUCLEOTIDE SEQUENCE [LARGE SCALE GENOMIC DNA]</scope>
    <source>
        <strain evidence="9 10">RF1110005</strain>
    </source>
</reference>
<dbReference type="OrthoDB" id="9807350at2"/>
<evidence type="ECO:0000313" key="10">
    <source>
        <dbReference type="Proteomes" id="UP000291236"/>
    </source>
</evidence>
<evidence type="ECO:0000256" key="8">
    <source>
        <dbReference type="SAM" id="Phobius"/>
    </source>
</evidence>
<evidence type="ECO:0000256" key="1">
    <source>
        <dbReference type="ARBA" id="ARBA00004429"/>
    </source>
</evidence>
<evidence type="ECO:0000313" key="9">
    <source>
        <dbReference type="EMBL" id="BBH52972.1"/>
    </source>
</evidence>
<keyword evidence="3" id="KW-1003">Cell membrane</keyword>
<protein>
    <submittedName>
        <fullName evidence="9">Multidrug efflux protein</fullName>
    </submittedName>
</protein>
<dbReference type="SUPFAM" id="SSF82693">
    <property type="entry name" value="Multidrug efflux transporter AcrB pore domain, PN1, PN2, PC1 and PC2 subdomains"/>
    <property type="match status" value="4"/>
</dbReference>
<dbReference type="SUPFAM" id="SSF82714">
    <property type="entry name" value="Multidrug efflux transporter AcrB TolC docking domain, DN and DC subdomains"/>
    <property type="match status" value="2"/>
</dbReference>
<dbReference type="PRINTS" id="PR00702">
    <property type="entry name" value="ACRIFLAVINRP"/>
</dbReference>
<evidence type="ECO:0000256" key="4">
    <source>
        <dbReference type="ARBA" id="ARBA00022519"/>
    </source>
</evidence>
<dbReference type="PANTHER" id="PTHR32063:SF28">
    <property type="entry name" value="BLR2861 PROTEIN"/>
    <property type="match status" value="1"/>
</dbReference>
<dbReference type="Gene3D" id="3.30.70.1430">
    <property type="entry name" value="Multidrug efflux transporter AcrB pore domain"/>
    <property type="match status" value="2"/>
</dbReference>